<name>A0ABV0Q0X6_9TELE</name>
<keyword evidence="2" id="KW-1185">Reference proteome</keyword>
<reference evidence="1 2" key="1">
    <citation type="submission" date="2021-06" db="EMBL/GenBank/DDBJ databases">
        <authorList>
            <person name="Palmer J.M."/>
        </authorList>
    </citation>
    <scope>NUCLEOTIDE SEQUENCE [LARGE SCALE GENOMIC DNA]</scope>
    <source>
        <strain evidence="1 2">GA_2019</strain>
        <tissue evidence="1">Muscle</tissue>
    </source>
</reference>
<sequence>MLVGECYTETGGDLMGNLHTITVPELAPDGKWQDGKAEENCIDRLCGGRPCADAINHVAESLGESSVSSSFHFTCVLMGALNGHPGRQPSIGSENKSRC</sequence>
<accession>A0ABV0Q0X6</accession>
<dbReference type="Proteomes" id="UP001476798">
    <property type="component" value="Unassembled WGS sequence"/>
</dbReference>
<protein>
    <submittedName>
        <fullName evidence="1">Uncharacterized protein</fullName>
    </submittedName>
</protein>
<evidence type="ECO:0000313" key="2">
    <source>
        <dbReference type="Proteomes" id="UP001476798"/>
    </source>
</evidence>
<dbReference type="EMBL" id="JAHRIO010092918">
    <property type="protein sequence ID" value="MEQ2189438.1"/>
    <property type="molecule type" value="Genomic_DNA"/>
</dbReference>
<comment type="caution">
    <text evidence="1">The sequence shown here is derived from an EMBL/GenBank/DDBJ whole genome shotgun (WGS) entry which is preliminary data.</text>
</comment>
<gene>
    <name evidence="1" type="ORF">GOODEAATRI_025316</name>
</gene>
<proteinExistence type="predicted"/>
<evidence type="ECO:0000313" key="1">
    <source>
        <dbReference type="EMBL" id="MEQ2189438.1"/>
    </source>
</evidence>
<organism evidence="1 2">
    <name type="scientific">Goodea atripinnis</name>
    <dbReference type="NCBI Taxonomy" id="208336"/>
    <lineage>
        <taxon>Eukaryota</taxon>
        <taxon>Metazoa</taxon>
        <taxon>Chordata</taxon>
        <taxon>Craniata</taxon>
        <taxon>Vertebrata</taxon>
        <taxon>Euteleostomi</taxon>
        <taxon>Actinopterygii</taxon>
        <taxon>Neopterygii</taxon>
        <taxon>Teleostei</taxon>
        <taxon>Neoteleostei</taxon>
        <taxon>Acanthomorphata</taxon>
        <taxon>Ovalentaria</taxon>
        <taxon>Atherinomorphae</taxon>
        <taxon>Cyprinodontiformes</taxon>
        <taxon>Goodeidae</taxon>
        <taxon>Goodea</taxon>
    </lineage>
</organism>